<gene>
    <name evidence="1" type="ORF">B0I29_101472</name>
</gene>
<dbReference type="InterPro" id="IPR045991">
    <property type="entry name" value="DUF5947"/>
</dbReference>
<name>A0A327ZKI7_9ACTN</name>
<dbReference type="AlphaFoldDB" id="A0A327ZKI7"/>
<accession>A0A327ZKI7</accession>
<dbReference type="EMBL" id="QLMJ01000001">
    <property type="protein sequence ID" value="RAK43342.1"/>
    <property type="molecule type" value="Genomic_DNA"/>
</dbReference>
<comment type="caution">
    <text evidence="1">The sequence shown here is derived from an EMBL/GenBank/DDBJ whole genome shotgun (WGS) entry which is preliminary data.</text>
</comment>
<evidence type="ECO:0000313" key="1">
    <source>
        <dbReference type="EMBL" id="RAK43342.1"/>
    </source>
</evidence>
<reference evidence="1 2" key="1">
    <citation type="submission" date="2018-06" db="EMBL/GenBank/DDBJ databases">
        <title>Genomic Encyclopedia of Type Strains, Phase III (KMG-III): the genomes of soil and plant-associated and newly described type strains.</title>
        <authorList>
            <person name="Whitman W."/>
        </authorList>
    </citation>
    <scope>NUCLEOTIDE SEQUENCE [LARGE SCALE GENOMIC DNA]</scope>
    <source>
        <strain evidence="1 2">CGMCC 4.7090</strain>
    </source>
</reference>
<evidence type="ECO:0000313" key="2">
    <source>
        <dbReference type="Proteomes" id="UP000249341"/>
    </source>
</evidence>
<dbReference type="Proteomes" id="UP000249341">
    <property type="component" value="Unassembled WGS sequence"/>
</dbReference>
<protein>
    <submittedName>
        <fullName evidence="1">Uncharacterized protein</fullName>
    </submittedName>
</protein>
<sequence>MTSKTAVLRTVKRQIPRQRRAPRCGVCATRTSTGGLHLVDLAQRSLVRGCADCHQNPGELRPVPDRYLELPGEVTAQETWDDLHVPAGLAFVWRADDRLLVCGPAPDRAVEHDLPVTVWERMIKRHPAFATLRPGVEALIIRRAGAFLVPIDACYELAGLLRTSWRGFDGARDTRGSLTMFFAKLSANATK</sequence>
<keyword evidence="2" id="KW-1185">Reference proteome</keyword>
<dbReference type="Pfam" id="PF19372">
    <property type="entry name" value="DUF5947"/>
    <property type="match status" value="1"/>
</dbReference>
<organism evidence="1 2">
    <name type="scientific">Actinoplanes lutulentus</name>
    <dbReference type="NCBI Taxonomy" id="1287878"/>
    <lineage>
        <taxon>Bacteria</taxon>
        <taxon>Bacillati</taxon>
        <taxon>Actinomycetota</taxon>
        <taxon>Actinomycetes</taxon>
        <taxon>Micromonosporales</taxon>
        <taxon>Micromonosporaceae</taxon>
        <taxon>Actinoplanes</taxon>
    </lineage>
</organism>
<proteinExistence type="predicted"/>